<feature type="compositionally biased region" description="Basic and acidic residues" evidence="1">
    <location>
        <begin position="179"/>
        <end position="189"/>
    </location>
</feature>
<evidence type="ECO:0000256" key="1">
    <source>
        <dbReference type="SAM" id="MobiDB-lite"/>
    </source>
</evidence>
<dbReference type="RefSeq" id="WP_111148090.1">
    <property type="nucleotide sequence ID" value="NZ_QKRB01000053.1"/>
</dbReference>
<evidence type="ECO:0000259" key="4">
    <source>
        <dbReference type="Pfam" id="PF22570"/>
    </source>
</evidence>
<evidence type="ECO:0000313" key="6">
    <source>
        <dbReference type="Proteomes" id="UP000249522"/>
    </source>
</evidence>
<keyword evidence="2" id="KW-1133">Transmembrane helix</keyword>
<dbReference type="Pfam" id="PF22570">
    <property type="entry name" value="LiaF-TM"/>
    <property type="match status" value="1"/>
</dbReference>
<feature type="transmembrane region" description="Helical" evidence="2">
    <location>
        <begin position="92"/>
        <end position="110"/>
    </location>
</feature>
<feature type="region of interest" description="Disordered" evidence="1">
    <location>
        <begin position="157"/>
        <end position="206"/>
    </location>
</feature>
<dbReference type="OrthoDB" id="2351415at2"/>
<dbReference type="InterPro" id="IPR047793">
    <property type="entry name" value="LiaF_C"/>
</dbReference>
<feature type="transmembrane region" description="Helical" evidence="2">
    <location>
        <begin position="64"/>
        <end position="86"/>
    </location>
</feature>
<organism evidence="5 6">
    <name type="scientific">Paenibacillus sambharensis</name>
    <dbReference type="NCBI Taxonomy" id="1803190"/>
    <lineage>
        <taxon>Bacteria</taxon>
        <taxon>Bacillati</taxon>
        <taxon>Bacillota</taxon>
        <taxon>Bacilli</taxon>
        <taxon>Bacillales</taxon>
        <taxon>Paenibacillaceae</taxon>
        <taxon>Paenibacillus</taxon>
    </lineage>
</organism>
<protein>
    <submittedName>
        <fullName evidence="5">Cell wall-active antibiotics response protein</fullName>
    </submittedName>
</protein>
<keyword evidence="6" id="KW-1185">Reference proteome</keyword>
<feature type="transmembrane region" description="Helical" evidence="2">
    <location>
        <begin position="35"/>
        <end position="52"/>
    </location>
</feature>
<dbReference type="EMBL" id="QKRB01000053">
    <property type="protein sequence ID" value="PZD94321.1"/>
    <property type="molecule type" value="Genomic_DNA"/>
</dbReference>
<reference evidence="5 6" key="1">
    <citation type="submission" date="2018-06" db="EMBL/GenBank/DDBJ databases">
        <title>Paenibacillus imtechensis sp. nov.</title>
        <authorList>
            <person name="Pinnaka A.K."/>
            <person name="Singh H."/>
            <person name="Kaur M."/>
        </authorList>
    </citation>
    <scope>NUCLEOTIDE SEQUENCE [LARGE SCALE GENOMIC DNA]</scope>
    <source>
        <strain evidence="5 6">SMB1</strain>
    </source>
</reference>
<gene>
    <name evidence="5" type="ORF">DNH61_18090</name>
</gene>
<dbReference type="Pfam" id="PF09922">
    <property type="entry name" value="LiaF-like_C"/>
    <property type="match status" value="1"/>
</dbReference>
<keyword evidence="2" id="KW-0812">Transmembrane</keyword>
<dbReference type="InterPro" id="IPR054331">
    <property type="entry name" value="LiaF_TM"/>
</dbReference>
<dbReference type="NCBIfam" id="NF040535">
    <property type="entry name" value="LiaF_C_term"/>
    <property type="match status" value="1"/>
</dbReference>
<proteinExistence type="predicted"/>
<accession>A0A2W1LR72</accession>
<dbReference type="AlphaFoldDB" id="A0A2W1LR72"/>
<sequence>MNRNVVNRLFWGLFIAGLGVLFLLKQTGFFPGLELGSLIGKFWPGILILLGLQSIIDERKHGGGWWGSVLLVLGCYFLARNFGLIGLSIGDLIRVGWPVILIVVGINMIFKPGRGSRDRTDEDWKAYPDYKAEAPVPPAPPLHPDPLAKKDFEEENGAQGYNQGVPPHPDELNGQYGSSREKGYRDHGHQHSMGHNQRKQRDAGERVEWWDSNPKTQTRSGFIGDIHLGQDYWELKPMNISHFIGDTVIDLTKAQIAPGETKITVSSFIGDVKVFVPNDYEIGVQVVSSSFIGDAKVLDRKEGGIFSHMNIETPHYHECDKRIRLVVSSFIGDVRVTKVG</sequence>
<evidence type="ECO:0000313" key="5">
    <source>
        <dbReference type="EMBL" id="PZD94321.1"/>
    </source>
</evidence>
<comment type="caution">
    <text evidence="5">The sequence shown here is derived from an EMBL/GenBank/DDBJ whole genome shotgun (WGS) entry which is preliminary data.</text>
</comment>
<evidence type="ECO:0000256" key="2">
    <source>
        <dbReference type="SAM" id="Phobius"/>
    </source>
</evidence>
<evidence type="ECO:0000259" key="3">
    <source>
        <dbReference type="Pfam" id="PF09922"/>
    </source>
</evidence>
<dbReference type="Proteomes" id="UP000249522">
    <property type="component" value="Unassembled WGS sequence"/>
</dbReference>
<keyword evidence="2" id="KW-0472">Membrane</keyword>
<feature type="transmembrane region" description="Helical" evidence="2">
    <location>
        <begin position="9"/>
        <end position="29"/>
    </location>
</feature>
<dbReference type="InterPro" id="IPR024425">
    <property type="entry name" value="LiaF-like_C"/>
</dbReference>
<name>A0A2W1LR72_9BACL</name>
<feature type="domain" description="Cell wall-active antibiotics response LiaF-like C-terminal" evidence="3">
    <location>
        <begin position="222"/>
        <end position="336"/>
    </location>
</feature>
<feature type="domain" description="LiaF transmembrane" evidence="4">
    <location>
        <begin position="10"/>
        <end position="115"/>
    </location>
</feature>